<evidence type="ECO:0000256" key="1">
    <source>
        <dbReference type="SAM" id="Phobius"/>
    </source>
</evidence>
<dbReference type="Pfam" id="PF12704">
    <property type="entry name" value="MacB_PCD"/>
    <property type="match status" value="1"/>
</dbReference>
<evidence type="ECO:0000313" key="3">
    <source>
        <dbReference type="EMBL" id="KZN48269.1"/>
    </source>
</evidence>
<evidence type="ECO:0000259" key="2">
    <source>
        <dbReference type="Pfam" id="PF12704"/>
    </source>
</evidence>
<dbReference type="EMBL" id="AUXT01000147">
    <property type="protein sequence ID" value="KZN48269.1"/>
    <property type="molecule type" value="Genomic_DNA"/>
</dbReference>
<name>A0A161XY76_9GAMM</name>
<sequence length="250" mass="27988">MSSNQVHLVAKLEANTDVQRSDVARAGVGSYPTVSYWLEEFATRHMQLEPGRDKPIIANKRVWGTRLYFETFGLTLKQGRHFTDAEARESTPVVIINEFMADLLKDRGQNPIDAKLYARSSSDPITVIGVVGNLNLPNQAPIAHVYRPRINTFYPMIIAQTKPSAQISRPEINTLLTQVHPQIRVYDMQTTEQILSAHLKSQRVASMFTIVLSLVAIALATYLVIPLLLGVMNWGSECPLAAPKQYSNWS</sequence>
<gene>
    <name evidence="3" type="ORF">N482_08350</name>
</gene>
<keyword evidence="1" id="KW-0472">Membrane</keyword>
<dbReference type="RefSeq" id="WP_063376679.1">
    <property type="nucleotide sequence ID" value="NZ_AUXT01000147.1"/>
</dbReference>
<keyword evidence="1" id="KW-1133">Transmembrane helix</keyword>
<accession>A0A161XY76</accession>
<dbReference type="PATRIC" id="fig|1365253.3.peg.1925"/>
<feature type="transmembrane region" description="Helical" evidence="1">
    <location>
        <begin position="204"/>
        <end position="225"/>
    </location>
</feature>
<proteinExistence type="predicted"/>
<protein>
    <recommendedName>
        <fullName evidence="2">MacB-like periplasmic core domain-containing protein</fullName>
    </recommendedName>
</protein>
<organism evidence="3 4">
    <name type="scientific">Pseudoalteromonas luteoviolacea NCIMB 1942</name>
    <dbReference type="NCBI Taxonomy" id="1365253"/>
    <lineage>
        <taxon>Bacteria</taxon>
        <taxon>Pseudomonadati</taxon>
        <taxon>Pseudomonadota</taxon>
        <taxon>Gammaproteobacteria</taxon>
        <taxon>Alteromonadales</taxon>
        <taxon>Pseudoalteromonadaceae</taxon>
        <taxon>Pseudoalteromonas</taxon>
    </lineage>
</organism>
<dbReference type="AlphaFoldDB" id="A0A161XY76"/>
<evidence type="ECO:0000313" key="4">
    <source>
        <dbReference type="Proteomes" id="UP000076587"/>
    </source>
</evidence>
<feature type="domain" description="MacB-like periplasmic core" evidence="2">
    <location>
        <begin position="60"/>
        <end position="167"/>
    </location>
</feature>
<comment type="caution">
    <text evidence="3">The sequence shown here is derived from an EMBL/GenBank/DDBJ whole genome shotgun (WGS) entry which is preliminary data.</text>
</comment>
<keyword evidence="1" id="KW-0812">Transmembrane</keyword>
<dbReference type="InterPro" id="IPR025857">
    <property type="entry name" value="MacB_PCD"/>
</dbReference>
<dbReference type="OrthoDB" id="5749226at2"/>
<reference evidence="3 4" key="1">
    <citation type="submission" date="2013-07" db="EMBL/GenBank/DDBJ databases">
        <title>Comparative Genomic and Metabolomic Analysis of Twelve Strains of Pseudoalteromonas luteoviolacea.</title>
        <authorList>
            <person name="Vynne N.G."/>
            <person name="Mansson M."/>
            <person name="Gram L."/>
        </authorList>
    </citation>
    <scope>NUCLEOTIDE SEQUENCE [LARGE SCALE GENOMIC DNA]</scope>
    <source>
        <strain evidence="3 4">NCIMB 1942</strain>
    </source>
</reference>
<dbReference type="Proteomes" id="UP000076587">
    <property type="component" value="Unassembled WGS sequence"/>
</dbReference>